<dbReference type="InterPro" id="IPR036397">
    <property type="entry name" value="RNaseH_sf"/>
</dbReference>
<proteinExistence type="predicted"/>
<protein>
    <recommendedName>
        <fullName evidence="3">Tc1-like transposase DDE domain-containing protein</fullName>
    </recommendedName>
</protein>
<dbReference type="Gene3D" id="3.30.420.10">
    <property type="entry name" value="Ribonuclease H-like superfamily/Ribonuclease H"/>
    <property type="match status" value="1"/>
</dbReference>
<dbReference type="STRING" id="1095630.A0A2J6TBL2"/>
<dbReference type="OrthoDB" id="3559649at2759"/>
<evidence type="ECO:0008006" key="3">
    <source>
        <dbReference type="Google" id="ProtNLM"/>
    </source>
</evidence>
<evidence type="ECO:0000313" key="2">
    <source>
        <dbReference type="Proteomes" id="UP000235371"/>
    </source>
</evidence>
<dbReference type="AlphaFoldDB" id="A0A2J6TBL2"/>
<sequence length="114" mass="13425">MQDNASIYRVYTVQAWFALYGITQITNWPAYFPDLNLIKHIWWHLKTRTYEMFPEVAVDKSETEHARQRLESCIQAAWDTLDKGLFNNLYASMPARMKAYIAAGGWHKNIKIIQ</sequence>
<dbReference type="RefSeq" id="XP_024737323.1">
    <property type="nucleotide sequence ID" value="XM_024888528.1"/>
</dbReference>
<dbReference type="GeneID" id="36596604"/>
<accession>A0A2J6TBL2</accession>
<gene>
    <name evidence="1" type="ORF">K444DRAFT_721675</name>
</gene>
<dbReference type="GO" id="GO:0003676">
    <property type="term" value="F:nucleic acid binding"/>
    <property type="evidence" value="ECO:0007669"/>
    <property type="project" value="InterPro"/>
</dbReference>
<name>A0A2J6TBL2_9HELO</name>
<evidence type="ECO:0000313" key="1">
    <source>
        <dbReference type="EMBL" id="PMD60419.1"/>
    </source>
</evidence>
<reference evidence="1 2" key="1">
    <citation type="submission" date="2016-04" db="EMBL/GenBank/DDBJ databases">
        <title>A degradative enzymes factory behind the ericoid mycorrhizal symbiosis.</title>
        <authorList>
            <consortium name="DOE Joint Genome Institute"/>
            <person name="Martino E."/>
            <person name="Morin E."/>
            <person name="Grelet G."/>
            <person name="Kuo A."/>
            <person name="Kohler A."/>
            <person name="Daghino S."/>
            <person name="Barry K."/>
            <person name="Choi C."/>
            <person name="Cichocki N."/>
            <person name="Clum A."/>
            <person name="Copeland A."/>
            <person name="Hainaut M."/>
            <person name="Haridas S."/>
            <person name="Labutti K."/>
            <person name="Lindquist E."/>
            <person name="Lipzen A."/>
            <person name="Khouja H.-R."/>
            <person name="Murat C."/>
            <person name="Ohm R."/>
            <person name="Olson A."/>
            <person name="Spatafora J."/>
            <person name="Veneault-Fourrey C."/>
            <person name="Henrissat B."/>
            <person name="Grigoriev I."/>
            <person name="Martin F."/>
            <person name="Perotto S."/>
        </authorList>
    </citation>
    <scope>NUCLEOTIDE SEQUENCE [LARGE SCALE GENOMIC DNA]</scope>
    <source>
        <strain evidence="1 2">E</strain>
    </source>
</reference>
<keyword evidence="2" id="KW-1185">Reference proteome</keyword>
<organism evidence="1 2">
    <name type="scientific">Hyaloscypha bicolor E</name>
    <dbReference type="NCBI Taxonomy" id="1095630"/>
    <lineage>
        <taxon>Eukaryota</taxon>
        <taxon>Fungi</taxon>
        <taxon>Dikarya</taxon>
        <taxon>Ascomycota</taxon>
        <taxon>Pezizomycotina</taxon>
        <taxon>Leotiomycetes</taxon>
        <taxon>Helotiales</taxon>
        <taxon>Hyaloscyphaceae</taxon>
        <taxon>Hyaloscypha</taxon>
        <taxon>Hyaloscypha bicolor</taxon>
    </lineage>
</organism>
<dbReference type="EMBL" id="KZ613790">
    <property type="protein sequence ID" value="PMD60419.1"/>
    <property type="molecule type" value="Genomic_DNA"/>
</dbReference>
<dbReference type="Proteomes" id="UP000235371">
    <property type="component" value="Unassembled WGS sequence"/>
</dbReference>
<dbReference type="InParanoid" id="A0A2J6TBL2"/>